<keyword evidence="3" id="KW-1185">Reference proteome</keyword>
<name>A0ABS8YXR5_9RHOB</name>
<dbReference type="Proteomes" id="UP001521181">
    <property type="component" value="Unassembled WGS sequence"/>
</dbReference>
<dbReference type="SUPFAM" id="SSF103247">
    <property type="entry name" value="TT1751-like"/>
    <property type="match status" value="1"/>
</dbReference>
<keyword evidence="1" id="KW-0732">Signal</keyword>
<evidence type="ECO:0000313" key="2">
    <source>
        <dbReference type="EMBL" id="MCE5973368.1"/>
    </source>
</evidence>
<evidence type="ECO:0000313" key="3">
    <source>
        <dbReference type="Proteomes" id="UP001521181"/>
    </source>
</evidence>
<comment type="caution">
    <text evidence="2">The sequence shown here is derived from an EMBL/GenBank/DDBJ whole genome shotgun (WGS) entry which is preliminary data.</text>
</comment>
<protein>
    <submittedName>
        <fullName evidence="2">DUF302 domain-containing protein</fullName>
    </submittedName>
</protein>
<dbReference type="InterPro" id="IPR035923">
    <property type="entry name" value="TT1751-like_sf"/>
</dbReference>
<feature type="signal peptide" evidence="1">
    <location>
        <begin position="1"/>
        <end position="20"/>
    </location>
</feature>
<feature type="chain" id="PRO_5045247590" evidence="1">
    <location>
        <begin position="21"/>
        <end position="149"/>
    </location>
</feature>
<gene>
    <name evidence="2" type="ORF">LZA78_07745</name>
</gene>
<accession>A0ABS8YXR5</accession>
<evidence type="ECO:0000256" key="1">
    <source>
        <dbReference type="SAM" id="SignalP"/>
    </source>
</evidence>
<dbReference type="Gene3D" id="3.30.310.70">
    <property type="entry name" value="TT1751-like domain"/>
    <property type="match status" value="1"/>
</dbReference>
<dbReference type="EMBL" id="JAJUOS010000004">
    <property type="protein sequence ID" value="MCE5973368.1"/>
    <property type="molecule type" value="Genomic_DNA"/>
</dbReference>
<proteinExistence type="predicted"/>
<reference evidence="2 3" key="1">
    <citation type="submission" date="2021-12" db="EMBL/GenBank/DDBJ databases">
        <title>Sinirhodobacter sp. WL0062 is a bacterium isolated from seawater.</title>
        <authorList>
            <person name="Wang L."/>
            <person name="He W."/>
            <person name="Zhang D.-F."/>
        </authorList>
    </citation>
    <scope>NUCLEOTIDE SEQUENCE [LARGE SCALE GENOMIC DNA]</scope>
    <source>
        <strain evidence="2 3">WL0062</strain>
    </source>
</reference>
<dbReference type="RefSeq" id="WP_233676362.1">
    <property type="nucleotide sequence ID" value="NZ_JAJUOS010000004.1"/>
</dbReference>
<organism evidence="2 3">
    <name type="scientific">Rhodobacter flavimaris</name>
    <dbReference type="NCBI Taxonomy" id="2907145"/>
    <lineage>
        <taxon>Bacteria</taxon>
        <taxon>Pseudomonadati</taxon>
        <taxon>Pseudomonadota</taxon>
        <taxon>Alphaproteobacteria</taxon>
        <taxon>Rhodobacterales</taxon>
        <taxon>Rhodobacter group</taxon>
        <taxon>Rhodobacter</taxon>
    </lineage>
</organism>
<sequence length="149" mass="16088">MKHPILAAIAACAFAGAAQAQEAHSWEVEDDFASVTFAVENAIIGAGLVVDHISHTGDMLERTREDVGSDKVIFTGADVFSFCSAKVSRAVMEIDPTNVQFCPYNIFVYETPERPGLITVGFRDYPEGAMDMVEEMLGGIVAEALMLDP</sequence>